<evidence type="ECO:0000256" key="1">
    <source>
        <dbReference type="SAM" id="SignalP"/>
    </source>
</evidence>
<dbReference type="EMBL" id="JBHSRI010000002">
    <property type="protein sequence ID" value="MFC6038554.1"/>
    <property type="molecule type" value="Genomic_DNA"/>
</dbReference>
<dbReference type="Proteomes" id="UP001596170">
    <property type="component" value="Unassembled WGS sequence"/>
</dbReference>
<gene>
    <name evidence="2" type="ORF">ACFPYN_03695</name>
</gene>
<feature type="chain" id="PRO_5047107766" evidence="1">
    <location>
        <begin position="22"/>
        <end position="110"/>
    </location>
</feature>
<dbReference type="RefSeq" id="WP_377732575.1">
    <property type="nucleotide sequence ID" value="NZ_JBHSRI010000002.1"/>
</dbReference>
<dbReference type="PROSITE" id="PS51257">
    <property type="entry name" value="PROKAR_LIPOPROTEIN"/>
    <property type="match status" value="1"/>
</dbReference>
<comment type="caution">
    <text evidence="2">The sequence shown here is derived from an EMBL/GenBank/DDBJ whole genome shotgun (WGS) entry which is preliminary data.</text>
</comment>
<keyword evidence="1" id="KW-0732">Signal</keyword>
<protein>
    <submittedName>
        <fullName evidence="2">Uncharacterized protein</fullName>
    </submittedName>
</protein>
<keyword evidence="3" id="KW-1185">Reference proteome</keyword>
<name>A0ABW1L4G2_9BACL</name>
<evidence type="ECO:0000313" key="2">
    <source>
        <dbReference type="EMBL" id="MFC6038554.1"/>
    </source>
</evidence>
<proteinExistence type="predicted"/>
<feature type="signal peptide" evidence="1">
    <location>
        <begin position="1"/>
        <end position="21"/>
    </location>
</feature>
<organism evidence="2 3">
    <name type="scientific">Paenisporosarcina macmurdoensis</name>
    <dbReference type="NCBI Taxonomy" id="212659"/>
    <lineage>
        <taxon>Bacteria</taxon>
        <taxon>Bacillati</taxon>
        <taxon>Bacillota</taxon>
        <taxon>Bacilli</taxon>
        <taxon>Bacillales</taxon>
        <taxon>Caryophanaceae</taxon>
        <taxon>Paenisporosarcina</taxon>
    </lineage>
</organism>
<reference evidence="3" key="1">
    <citation type="journal article" date="2019" name="Int. J. Syst. Evol. Microbiol.">
        <title>The Global Catalogue of Microorganisms (GCM) 10K type strain sequencing project: providing services to taxonomists for standard genome sequencing and annotation.</title>
        <authorList>
            <consortium name="The Broad Institute Genomics Platform"/>
            <consortium name="The Broad Institute Genome Sequencing Center for Infectious Disease"/>
            <person name="Wu L."/>
            <person name="Ma J."/>
        </authorList>
    </citation>
    <scope>NUCLEOTIDE SEQUENCE [LARGE SCALE GENOMIC DNA]</scope>
    <source>
        <strain evidence="3">CCUG 54527</strain>
    </source>
</reference>
<evidence type="ECO:0000313" key="3">
    <source>
        <dbReference type="Proteomes" id="UP001596170"/>
    </source>
</evidence>
<accession>A0ABW1L4G2</accession>
<sequence length="110" mass="12194">MKSWIRYTAIGFLVFSLTACNAEPEVSVDNEVKDGDAAGIELTTQVNGVFKGFEGDDQNKVIIDYEGEVKTYEVAEDASGDFDIIKENDNIAFSTKMIDGKEMIETLRLN</sequence>